<evidence type="ECO:0000259" key="2">
    <source>
        <dbReference type="Pfam" id="PF01425"/>
    </source>
</evidence>
<protein>
    <submittedName>
        <fullName evidence="3">Amidase</fullName>
    </submittedName>
</protein>
<dbReference type="PANTHER" id="PTHR11895:SF7">
    <property type="entry name" value="GLUTAMYL-TRNA(GLN) AMIDOTRANSFERASE SUBUNIT A, MITOCHONDRIAL"/>
    <property type="match status" value="1"/>
</dbReference>
<proteinExistence type="inferred from homology"/>
<dbReference type="Pfam" id="PF01425">
    <property type="entry name" value="Amidase"/>
    <property type="match status" value="1"/>
</dbReference>
<dbReference type="InterPro" id="IPR020556">
    <property type="entry name" value="Amidase_CS"/>
</dbReference>
<comment type="similarity">
    <text evidence="1">Belongs to the amidase family.</text>
</comment>
<dbReference type="GO" id="GO:0003824">
    <property type="term" value="F:catalytic activity"/>
    <property type="evidence" value="ECO:0007669"/>
    <property type="project" value="InterPro"/>
</dbReference>
<evidence type="ECO:0000313" key="3">
    <source>
        <dbReference type="EMBL" id="XDK33390.1"/>
    </source>
</evidence>
<dbReference type="PANTHER" id="PTHR11895">
    <property type="entry name" value="TRANSAMIDASE"/>
    <property type="match status" value="1"/>
</dbReference>
<name>A0AB39HS57_9BACI</name>
<dbReference type="InterPro" id="IPR023631">
    <property type="entry name" value="Amidase_dom"/>
</dbReference>
<dbReference type="RefSeq" id="WP_368654072.1">
    <property type="nucleotide sequence ID" value="NZ_CP162599.1"/>
</dbReference>
<dbReference type="InterPro" id="IPR036928">
    <property type="entry name" value="AS_sf"/>
</dbReference>
<evidence type="ECO:0000256" key="1">
    <source>
        <dbReference type="ARBA" id="ARBA00009199"/>
    </source>
</evidence>
<dbReference type="Gene3D" id="3.90.1300.10">
    <property type="entry name" value="Amidase signature (AS) domain"/>
    <property type="match status" value="1"/>
</dbReference>
<gene>
    <name evidence="3" type="ORF">AB4Y30_03260</name>
</gene>
<organism evidence="3">
    <name type="scientific">Ornithinibacillus sp. 4-3</name>
    <dbReference type="NCBI Taxonomy" id="3231488"/>
    <lineage>
        <taxon>Bacteria</taxon>
        <taxon>Bacillati</taxon>
        <taxon>Bacillota</taxon>
        <taxon>Bacilli</taxon>
        <taxon>Bacillales</taxon>
        <taxon>Bacillaceae</taxon>
        <taxon>Ornithinibacillus</taxon>
    </lineage>
</organism>
<dbReference type="SUPFAM" id="SSF75304">
    <property type="entry name" value="Amidase signature (AS) enzymes"/>
    <property type="match status" value="1"/>
</dbReference>
<dbReference type="AlphaFoldDB" id="A0AB39HS57"/>
<accession>A0AB39HS57</accession>
<reference evidence="3" key="1">
    <citation type="submission" date="2024-07" db="EMBL/GenBank/DDBJ databases">
        <title>Halotolerant mesophilic bacterium Ornithinibacillus sp. 4-3, sp. nov., isolated from soil.</title>
        <authorList>
            <person name="Sidarenka A.V."/>
            <person name="Guliayeva D.E."/>
            <person name="Leanovich S.I."/>
            <person name="Hileuskaya K.S."/>
            <person name="Akhremchuk A.E."/>
            <person name="Sikolenko M.A."/>
            <person name="Valentovich L.N."/>
        </authorList>
    </citation>
    <scope>NUCLEOTIDE SEQUENCE</scope>
    <source>
        <strain evidence="3">4-3</strain>
    </source>
</reference>
<dbReference type="PROSITE" id="PS00571">
    <property type="entry name" value="AMIDASES"/>
    <property type="match status" value="1"/>
</dbReference>
<dbReference type="EMBL" id="CP162599">
    <property type="protein sequence ID" value="XDK33390.1"/>
    <property type="molecule type" value="Genomic_DNA"/>
</dbReference>
<feature type="domain" description="Amidase" evidence="2">
    <location>
        <begin position="26"/>
        <end position="449"/>
    </location>
</feature>
<dbReference type="InterPro" id="IPR000120">
    <property type="entry name" value="Amidase"/>
</dbReference>
<sequence length="469" mass="51126">MTETLAHQTIEQLAPLIKTKEISPVEVTTAVLQEVEKKNPLINAYIDIYKEEALDAARLKEAEIMKGIYHGPLHGIPLALKDIFHMKNKRVTFGSKIHGDHIANYDATVVEKLKQAGAIFTGALNMHEYASGNTTNNAHYGACRNPWDPERIPGGSSGGSAAAVAANMTIASLGTDTGGSIRGPASVCGIVGLKPTYGRVSKHGCFPLAWSLDHIGPMTKTVTDTAILLQLLAGYDSRDSASSNYPVDDYTSNLTGDIQGLVIGISEEYFFDDVDPEVEKIVRTGIQKLEQLGAKIEQVKIPSLENTIWAQRMTITAESAAVHHQHLIERPADFAEDVRQGFELGHLISAVDYLQAQQIRAQMKKEFNNVFEKVDVLISPTHPFPATVIGQDKKMHNGREIKVYDNVSRFSRPGNLVGLPSLSIPCGIHEGLPVGMQITGAAFAEKTVLQFAKAVEDLNLLQEAKPKVY</sequence>